<sequence>MMSGKSSFDSLSQIDHKEEVLMSILQLNFFPQSRNQRLGQSILMGQPVMVPQI</sequence>
<dbReference type="InParanoid" id="A0A1X7VX36"/>
<name>A0A1X7VX36_AMPQE</name>
<protein>
    <submittedName>
        <fullName evidence="1">Uncharacterized protein</fullName>
    </submittedName>
</protein>
<organism evidence="1">
    <name type="scientific">Amphimedon queenslandica</name>
    <name type="common">Sponge</name>
    <dbReference type="NCBI Taxonomy" id="400682"/>
    <lineage>
        <taxon>Eukaryota</taxon>
        <taxon>Metazoa</taxon>
        <taxon>Porifera</taxon>
        <taxon>Demospongiae</taxon>
        <taxon>Heteroscleromorpha</taxon>
        <taxon>Haplosclerida</taxon>
        <taxon>Niphatidae</taxon>
        <taxon>Amphimedon</taxon>
    </lineage>
</organism>
<dbReference type="AlphaFoldDB" id="A0A1X7VX36"/>
<reference evidence="1" key="1">
    <citation type="submission" date="2017-05" db="UniProtKB">
        <authorList>
            <consortium name="EnsemblMetazoa"/>
        </authorList>
    </citation>
    <scope>IDENTIFICATION</scope>
</reference>
<evidence type="ECO:0000313" key="1">
    <source>
        <dbReference type="EnsemblMetazoa" id="Aqu2.1.44430_001"/>
    </source>
</evidence>
<dbReference type="EnsemblMetazoa" id="Aqu2.1.44430_001">
    <property type="protein sequence ID" value="Aqu2.1.44430_001"/>
    <property type="gene ID" value="Aqu2.1.44430"/>
</dbReference>
<proteinExistence type="predicted"/>
<accession>A0A1X7VX36</accession>